<evidence type="ECO:0000256" key="6">
    <source>
        <dbReference type="ARBA" id="ARBA00022723"/>
    </source>
</evidence>
<comment type="subcellular location">
    <subcellularLocation>
        <location evidence="12">Cellular thylakoid membrane</location>
        <topology evidence="12">Single-pass membrane protein</topology>
    </subcellularLocation>
    <subcellularLocation>
        <location evidence="1">Membrane</location>
        <topology evidence="1">Single-pass membrane protein</topology>
    </subcellularLocation>
    <subcellularLocation>
        <location evidence="13">Plastid</location>
        <location evidence="13">Chloroplast thylakoid membrane</location>
        <topology evidence="13">Single-pass membrane protein</topology>
    </subcellularLocation>
</comment>
<dbReference type="EMBL" id="MF167424">
    <property type="protein sequence ID" value="ASQ39934.1"/>
    <property type="molecule type" value="Genomic_DNA"/>
</dbReference>
<keyword evidence="6 12" id="KW-0479">Metal-binding</keyword>
<evidence type="ECO:0000256" key="1">
    <source>
        <dbReference type="ARBA" id="ARBA00004167"/>
    </source>
</evidence>
<comment type="cofactor">
    <cofactor evidence="12">
        <name>heme b</name>
        <dbReference type="ChEBI" id="CHEBI:60344"/>
    </cofactor>
    <text evidence="12">With its partner (PsbE) binds heme. PSII binds additional chlorophylls, carotenoids and specific lipids.</text>
</comment>
<dbReference type="AlphaFoldDB" id="A0A3G1IV61"/>
<feature type="transmembrane region" description="Helical" evidence="13">
    <location>
        <begin position="20"/>
        <end position="40"/>
    </location>
</feature>
<feature type="binding site" description="axial binding residue" evidence="12">
    <location>
        <position position="21"/>
    </location>
    <ligand>
        <name>heme</name>
        <dbReference type="ChEBI" id="CHEBI:30413"/>
        <note>ligand shared with alpha subunit</note>
    </ligand>
    <ligandPart>
        <name>Fe</name>
        <dbReference type="ChEBI" id="CHEBI:18248"/>
    </ligandPart>
</feature>
<organism evidence="15">
    <name type="scientific">Glaucocystis sp. BBH</name>
    <dbReference type="NCBI Taxonomy" id="2023628"/>
    <lineage>
        <taxon>Eukaryota</taxon>
        <taxon>Glaucocystophyceae</taxon>
        <taxon>Glaucocystales</taxon>
        <taxon>Glaucocystaceae</taxon>
        <taxon>Glaucocystis</taxon>
    </lineage>
</organism>
<evidence type="ECO:0000313" key="15">
    <source>
        <dbReference type="EMBL" id="ASQ39934.1"/>
    </source>
</evidence>
<dbReference type="GO" id="GO:0009535">
    <property type="term" value="C:chloroplast thylakoid membrane"/>
    <property type="evidence" value="ECO:0007669"/>
    <property type="project" value="UniProtKB-SubCell"/>
</dbReference>
<evidence type="ECO:0000256" key="5">
    <source>
        <dbReference type="ARBA" id="ARBA00022692"/>
    </source>
</evidence>
<keyword evidence="15" id="KW-0934">Plastid</keyword>
<dbReference type="PROSITE" id="PS00537">
    <property type="entry name" value="CYTOCHROME_B559"/>
    <property type="match status" value="1"/>
</dbReference>
<evidence type="ECO:0000256" key="3">
    <source>
        <dbReference type="ARBA" id="ARBA00022531"/>
    </source>
</evidence>
<sequence length="42" mass="4633">MSNPNAPVSYPIFTVRWLAVHALGIPTVFFVGAIAAMQFIQR</sequence>
<keyword evidence="7 12" id="KW-0249">Electron transport</keyword>
<evidence type="ECO:0000256" key="10">
    <source>
        <dbReference type="ARBA" id="ARBA00023136"/>
    </source>
</evidence>
<keyword evidence="9 12" id="KW-0408">Iron</keyword>
<name>A0A3G1IV61_9EUKA</name>
<comment type="subunit">
    <text evidence="12">Heterodimer of an alpha subunit and a beta subunit. PSII is composed of 1 copy each of membrane proteins PsbA, PsbB, PsbC, PsbD, PsbE, PsbF, PsbH, PsbI, PsbJ, PsbK, PsbL, PsbM, PsbT, PsbX, PsbY, PsbZ, Psb30/Ycf12, at least 3 peripheral proteins of the oxygen-evolving complex and a large number of cofactors. It forms dimeric complexes.</text>
</comment>
<comment type="similarity">
    <text evidence="12 13">Belongs to the PsbE/PsbF family.</text>
</comment>
<dbReference type="InterPro" id="IPR006216">
    <property type="entry name" value="PSII_cyt_b559_CS"/>
</dbReference>
<evidence type="ECO:0000256" key="4">
    <source>
        <dbReference type="ARBA" id="ARBA00022617"/>
    </source>
</evidence>
<dbReference type="SUPFAM" id="SSF161045">
    <property type="entry name" value="Cytochrome b559 subunits"/>
    <property type="match status" value="1"/>
</dbReference>
<accession>A0A3G1IV61</accession>
<dbReference type="Pfam" id="PF00283">
    <property type="entry name" value="Cytochrom_B559"/>
    <property type="match status" value="1"/>
</dbReference>
<evidence type="ECO:0000259" key="14">
    <source>
        <dbReference type="Pfam" id="PF00283"/>
    </source>
</evidence>
<keyword evidence="2 12" id="KW-0813">Transport</keyword>
<comment type="function">
    <text evidence="12 13">This b-type cytochrome is tightly associated with the reaction center of photosystem II (PSII). PSII is a light-driven water:plastoquinone oxidoreductase that uses light energy to abstract electrons from H(2)O, generating O(2) and a proton gradient subsequently used for ATP formation. It consists of a core antenna complex that captures photons, and an electron transfer chain that converts photonic excitation into a charge separation.</text>
</comment>
<dbReference type="HAMAP" id="MF_00643">
    <property type="entry name" value="PSII_PsbF"/>
    <property type="match status" value="1"/>
</dbReference>
<evidence type="ECO:0000256" key="7">
    <source>
        <dbReference type="ARBA" id="ARBA00022982"/>
    </source>
</evidence>
<keyword evidence="13" id="KW-0150">Chloroplast</keyword>
<evidence type="ECO:0000256" key="11">
    <source>
        <dbReference type="ARBA" id="ARBA00023276"/>
    </source>
</evidence>
<dbReference type="GO" id="GO:0005506">
    <property type="term" value="F:iron ion binding"/>
    <property type="evidence" value="ECO:0007669"/>
    <property type="project" value="UniProtKB-UniRule"/>
</dbReference>
<dbReference type="InterPro" id="IPR013081">
    <property type="entry name" value="PSII_cyt_b559_N"/>
</dbReference>
<dbReference type="NCBIfam" id="TIGR01333">
    <property type="entry name" value="cyt_b559_beta"/>
    <property type="match status" value="1"/>
</dbReference>
<keyword evidence="11 12" id="KW-0604">Photosystem II</keyword>
<gene>
    <name evidence="12 15" type="primary">psbF</name>
</gene>
<geneLocation type="plastid" evidence="15"/>
<evidence type="ECO:0000256" key="8">
    <source>
        <dbReference type="ARBA" id="ARBA00022989"/>
    </source>
</evidence>
<evidence type="ECO:0000256" key="2">
    <source>
        <dbReference type="ARBA" id="ARBA00022448"/>
    </source>
</evidence>
<dbReference type="GO" id="GO:0009055">
    <property type="term" value="F:electron transfer activity"/>
    <property type="evidence" value="ECO:0007669"/>
    <property type="project" value="UniProtKB-UniRule"/>
</dbReference>
<evidence type="ECO:0000256" key="12">
    <source>
        <dbReference type="HAMAP-Rule" id="MF_00643"/>
    </source>
</evidence>
<keyword evidence="5 12" id="KW-0812">Transmembrane</keyword>
<evidence type="ECO:0000256" key="9">
    <source>
        <dbReference type="ARBA" id="ARBA00023004"/>
    </source>
</evidence>
<dbReference type="PIRSF" id="PIRSF000037">
    <property type="entry name" value="PsbF"/>
    <property type="match status" value="1"/>
</dbReference>
<dbReference type="InterPro" id="IPR006241">
    <property type="entry name" value="PSII_cyt_b559_bsu"/>
</dbReference>
<dbReference type="GO" id="GO:0009767">
    <property type="term" value="P:photosynthetic electron transport chain"/>
    <property type="evidence" value="ECO:0007669"/>
    <property type="project" value="InterPro"/>
</dbReference>
<dbReference type="GO" id="GO:0020037">
    <property type="term" value="F:heme binding"/>
    <property type="evidence" value="ECO:0007669"/>
    <property type="project" value="InterPro"/>
</dbReference>
<keyword evidence="4 12" id="KW-0349">Heme</keyword>
<reference evidence="15" key="1">
    <citation type="submission" date="2017-05" db="EMBL/GenBank/DDBJ databases">
        <title>Plastid comparative genomics reveals ancient divergence between Glaucophyte genera.</title>
        <authorList>
            <person name="Figueroa-Martinez F.J."/>
            <person name="Jackson C."/>
            <person name="Reyes-Prieto A."/>
        </authorList>
    </citation>
    <scope>NUCLEOTIDE SEQUENCE</scope>
    <source>
        <strain evidence="15">BBH</strain>
    </source>
</reference>
<keyword evidence="10 12" id="KW-0472">Membrane</keyword>
<dbReference type="GO" id="GO:0009539">
    <property type="term" value="C:photosystem II reaction center"/>
    <property type="evidence" value="ECO:0007669"/>
    <property type="project" value="InterPro"/>
</dbReference>
<keyword evidence="8 12" id="KW-1133">Transmembrane helix</keyword>
<protein>
    <recommendedName>
        <fullName evidence="12 13">Cytochrome b559 subunit beta</fullName>
    </recommendedName>
    <alternativeName>
        <fullName evidence="12 13">PSII reaction center subunit VI</fullName>
    </alternativeName>
</protein>
<evidence type="ECO:0000256" key="13">
    <source>
        <dbReference type="RuleBase" id="RU004529"/>
    </source>
</evidence>
<keyword evidence="3 12" id="KW-0602">Photosynthesis</keyword>
<keyword evidence="12" id="KW-0793">Thylakoid</keyword>
<proteinExistence type="inferred from homology"/>
<feature type="domain" description="Photosystem II cytochrome b559 N-terminal" evidence="14">
    <location>
        <begin position="4"/>
        <end position="32"/>
    </location>
</feature>